<proteinExistence type="predicted"/>
<accession>A0A918TQM3</accession>
<comment type="caution">
    <text evidence="1">The sequence shown here is derived from an EMBL/GenBank/DDBJ whole genome shotgun (WGS) entry which is preliminary data.</text>
</comment>
<evidence type="ECO:0000313" key="2">
    <source>
        <dbReference type="Proteomes" id="UP000644507"/>
    </source>
</evidence>
<dbReference type="InterPro" id="IPR011050">
    <property type="entry name" value="Pectin_lyase_fold/virulence"/>
</dbReference>
<organism evidence="1 2">
    <name type="scientific">Roseibacillus persicicus</name>
    <dbReference type="NCBI Taxonomy" id="454148"/>
    <lineage>
        <taxon>Bacteria</taxon>
        <taxon>Pseudomonadati</taxon>
        <taxon>Verrucomicrobiota</taxon>
        <taxon>Verrucomicrobiia</taxon>
        <taxon>Verrucomicrobiales</taxon>
        <taxon>Verrucomicrobiaceae</taxon>
        <taxon>Roseibacillus</taxon>
    </lineage>
</organism>
<protein>
    <recommendedName>
        <fullName evidence="3">Right handed beta helix domain-containing protein</fullName>
    </recommendedName>
</protein>
<evidence type="ECO:0000313" key="1">
    <source>
        <dbReference type="EMBL" id="GHC52572.1"/>
    </source>
</evidence>
<sequence>MNRSSQLILVVLLTFGLEGRGWSQDSRPDPGLQHPENPPMEVIVREAPPLPKIPKDFEIRPGYTLIDSLEQFRQAIKRDNQKIRVKPGVYRAKTVDPPVKLPLDNPAPGTGRYRGKGMQEHIFAVNGSNNFFDLRGVVFETPVSLQGKLSRRPHVSDSWHINGANNVFIGGFFQNVLDQPYPEFQVTNNEFEVCGDRNRFYDCTFVIRGSVPYGYSDFYGKGGPNFGRLNKHCFMSIDHANGTELVRCRVFQQSFGHCVHFHTVDGVLIEDCAFTGALRPTNDIFKEKVGRAVDYDYKMMYRKEQPIPRDLMIPLVEDGIRSYDNVRNITVINTTVERMRGAVQLLCGGDVILKNVTVREAGDFSFDVSVGNGGKVLLENCRSDLAYNPVFNLMRGELPRNARYEVAIMSPPEGARPTPRTSLGIISGERCEFVLKDETSRPIPADVNFLTCGGHRRPLVDSVVENQTSARLILNDNVRNCTIRSLGPVEDNGKDNRILTLNSKD</sequence>
<reference evidence="1" key="1">
    <citation type="journal article" date="2014" name="Int. J. Syst. Evol. Microbiol.">
        <title>Complete genome sequence of Corynebacterium casei LMG S-19264T (=DSM 44701T), isolated from a smear-ripened cheese.</title>
        <authorList>
            <consortium name="US DOE Joint Genome Institute (JGI-PGF)"/>
            <person name="Walter F."/>
            <person name="Albersmeier A."/>
            <person name="Kalinowski J."/>
            <person name="Ruckert C."/>
        </authorList>
    </citation>
    <scope>NUCLEOTIDE SEQUENCE</scope>
    <source>
        <strain evidence="1">KCTC 12988</strain>
    </source>
</reference>
<dbReference type="SUPFAM" id="SSF51126">
    <property type="entry name" value="Pectin lyase-like"/>
    <property type="match status" value="1"/>
</dbReference>
<gene>
    <name evidence="1" type="ORF">GCM10007100_18610</name>
</gene>
<reference evidence="1" key="2">
    <citation type="submission" date="2020-09" db="EMBL/GenBank/DDBJ databases">
        <authorList>
            <person name="Sun Q."/>
            <person name="Kim S."/>
        </authorList>
    </citation>
    <scope>NUCLEOTIDE SEQUENCE</scope>
    <source>
        <strain evidence="1">KCTC 12988</strain>
    </source>
</reference>
<dbReference type="Proteomes" id="UP000644507">
    <property type="component" value="Unassembled WGS sequence"/>
</dbReference>
<evidence type="ECO:0008006" key="3">
    <source>
        <dbReference type="Google" id="ProtNLM"/>
    </source>
</evidence>
<name>A0A918TQM3_9BACT</name>
<dbReference type="RefSeq" id="WP_189569668.1">
    <property type="nucleotide sequence ID" value="NZ_BMXI01000007.1"/>
</dbReference>
<dbReference type="AlphaFoldDB" id="A0A918TQM3"/>
<keyword evidence="2" id="KW-1185">Reference proteome</keyword>
<dbReference type="EMBL" id="BMXI01000007">
    <property type="protein sequence ID" value="GHC52572.1"/>
    <property type="molecule type" value="Genomic_DNA"/>
</dbReference>